<evidence type="ECO:0000313" key="4">
    <source>
        <dbReference type="Proteomes" id="UP000014074"/>
    </source>
</evidence>
<evidence type="ECO:0000259" key="2">
    <source>
        <dbReference type="Pfam" id="PF22893"/>
    </source>
</evidence>
<dbReference type="Pfam" id="PF22893">
    <property type="entry name" value="ULD_2"/>
    <property type="match status" value="1"/>
</dbReference>
<feature type="compositionally biased region" description="Low complexity" evidence="1">
    <location>
        <begin position="488"/>
        <end position="500"/>
    </location>
</feature>
<feature type="region of interest" description="Disordered" evidence="1">
    <location>
        <begin position="217"/>
        <end position="275"/>
    </location>
</feature>
<dbReference type="PANTHER" id="PTHR45725">
    <property type="entry name" value="FORMIN HOMOLOGY 2 FAMILY MEMBER"/>
    <property type="match status" value="1"/>
</dbReference>
<feature type="region of interest" description="Disordered" evidence="1">
    <location>
        <begin position="115"/>
        <end position="146"/>
    </location>
</feature>
<dbReference type="PANTHER" id="PTHR45725:SF1">
    <property type="entry name" value="DISHEVELLED ASSOCIATED ACTIVATOR OF MORPHOGENESIS, ISOFORM D"/>
    <property type="match status" value="1"/>
</dbReference>
<feature type="compositionally biased region" description="Pro residues" evidence="1">
    <location>
        <begin position="118"/>
        <end position="141"/>
    </location>
</feature>
<feature type="compositionally biased region" description="Basic and acidic residues" evidence="1">
    <location>
        <begin position="538"/>
        <end position="552"/>
    </location>
</feature>
<proteinExistence type="predicted"/>
<dbReference type="Proteomes" id="UP000014074">
    <property type="component" value="Unassembled WGS sequence"/>
</dbReference>
<accession>R8BIN9</accession>
<dbReference type="KEGG" id="tmn:UCRPA7_5286"/>
<feature type="domain" description="Ubiquitin-like" evidence="2">
    <location>
        <begin position="365"/>
        <end position="447"/>
    </location>
</feature>
<gene>
    <name evidence="3" type="ORF">UCRPA7_5286</name>
</gene>
<keyword evidence="4" id="KW-1185">Reference proteome</keyword>
<organism evidence="3 4">
    <name type="scientific">Phaeoacremonium minimum (strain UCR-PA7)</name>
    <name type="common">Esca disease fungus</name>
    <name type="synonym">Togninia minima</name>
    <dbReference type="NCBI Taxonomy" id="1286976"/>
    <lineage>
        <taxon>Eukaryota</taxon>
        <taxon>Fungi</taxon>
        <taxon>Dikarya</taxon>
        <taxon>Ascomycota</taxon>
        <taxon>Pezizomycotina</taxon>
        <taxon>Sordariomycetes</taxon>
        <taxon>Sordariomycetidae</taxon>
        <taxon>Togniniales</taxon>
        <taxon>Togniniaceae</taxon>
        <taxon>Phaeoacremonium</taxon>
    </lineage>
</organism>
<protein>
    <submittedName>
        <fullName evidence="3">Putative kinetoplast-associated protein kap-like protein</fullName>
    </submittedName>
</protein>
<dbReference type="InterPro" id="IPR054464">
    <property type="entry name" value="ULD_fung"/>
</dbReference>
<reference evidence="4" key="1">
    <citation type="journal article" date="2013" name="Genome Announc.">
        <title>Draft genome sequence of the ascomycete Phaeoacremonium aleophilum strain UCR-PA7, a causal agent of the esca disease complex in grapevines.</title>
        <authorList>
            <person name="Blanco-Ulate B."/>
            <person name="Rolshausen P."/>
            <person name="Cantu D."/>
        </authorList>
    </citation>
    <scope>NUCLEOTIDE SEQUENCE [LARGE SCALE GENOMIC DNA]</scope>
    <source>
        <strain evidence="4">UCR-PA7</strain>
    </source>
</reference>
<dbReference type="AlphaFoldDB" id="R8BIN9"/>
<name>R8BIN9_PHAM7</name>
<dbReference type="eggNOG" id="ENOG502RZ22">
    <property type="taxonomic scope" value="Eukaryota"/>
</dbReference>
<dbReference type="RefSeq" id="XP_007916024.1">
    <property type="nucleotide sequence ID" value="XM_007917833.1"/>
</dbReference>
<dbReference type="InterPro" id="IPR051425">
    <property type="entry name" value="Formin_Homology"/>
</dbReference>
<dbReference type="GeneID" id="19325824"/>
<feature type="compositionally biased region" description="Basic and acidic residues" evidence="1">
    <location>
        <begin position="217"/>
        <end position="264"/>
    </location>
</feature>
<dbReference type="EMBL" id="KB933177">
    <property type="protein sequence ID" value="EON99190.1"/>
    <property type="molecule type" value="Genomic_DNA"/>
</dbReference>
<evidence type="ECO:0000256" key="1">
    <source>
        <dbReference type="SAM" id="MobiDB-lite"/>
    </source>
</evidence>
<sequence length="570" mass="63266">MQTVSSEASDEYGYGRYPAPVPPPAHSYFGARGHAPAYPQSVVGAYPPGPYHPGGQVVPYNNYNNPFSPMNHSSGASYFGQDPRGSYDVMPYQGGYYGGAGPGYGGLPPHMQQFMYNSPPPPPPTEPPVPAAPTTPAPPAKKTPDPELEAMKAQLELFKAERAKKEEAEKQAMIEEKIRKDAEDAFERRMDAMRRAQEEAKKEIEKAKIEAEKAARERIEAEKKAEEERAKLHAEAMARAERDARDKLEAERRADEERKKREAEAAALAEAAAKARIEAQIKAEEDAKKAAEKKAAEDAEWRKKLEEEAKLKAELEARQKIEAERKAAEDAAAAEEERKKAEEALRNKIMEEAKAKAEEAAKGAEKAPIKFKDAVGRKFSFPFHLCQTWTGMEELIKQAFLHVEVIGPHVQEGHYDLIGPNGEIILPSVWDKVVQPDWAITMHMWPMDKNPLRHHPNMHQGQPMDPRIMEHLRRQGHDPRMQGRGMHGQMPAGMRPMGRPAPGGGGGQQPPMPPGWLGRGMPQHARPMPQGVNVVDARPPKEGKKSDKKGRDTSFMSFLSGKPAKSSSKK</sequence>
<dbReference type="OrthoDB" id="3045089at2759"/>
<dbReference type="HOGENOM" id="CLU_014887_0_0_1"/>
<feature type="region of interest" description="Disordered" evidence="1">
    <location>
        <begin position="477"/>
        <end position="570"/>
    </location>
</feature>
<evidence type="ECO:0000313" key="3">
    <source>
        <dbReference type="EMBL" id="EON99190.1"/>
    </source>
</evidence>